<dbReference type="KEGG" id="gms:SOIL9_15310"/>
<accession>A0A6P2D546</accession>
<dbReference type="SUPFAM" id="SSF46689">
    <property type="entry name" value="Homeodomain-like"/>
    <property type="match status" value="1"/>
</dbReference>
<feature type="domain" description="HTH tetR-type" evidence="3">
    <location>
        <begin position="1"/>
        <end position="53"/>
    </location>
</feature>
<gene>
    <name evidence="4" type="ORF">SOIL9_15310</name>
</gene>
<name>A0A6P2D546_9BACT</name>
<dbReference type="Proteomes" id="UP000464178">
    <property type="component" value="Chromosome"/>
</dbReference>
<dbReference type="InterPro" id="IPR009057">
    <property type="entry name" value="Homeodomain-like_sf"/>
</dbReference>
<dbReference type="GO" id="GO:0003677">
    <property type="term" value="F:DNA binding"/>
    <property type="evidence" value="ECO:0007669"/>
    <property type="project" value="UniProtKB-UniRule"/>
</dbReference>
<proteinExistence type="predicted"/>
<dbReference type="RefSeq" id="WP_197909611.1">
    <property type="nucleotide sequence ID" value="NZ_LR593886.1"/>
</dbReference>
<dbReference type="Pfam" id="PF00440">
    <property type="entry name" value="TetR_N"/>
    <property type="match status" value="1"/>
</dbReference>
<evidence type="ECO:0000313" key="4">
    <source>
        <dbReference type="EMBL" id="VTR96183.1"/>
    </source>
</evidence>
<dbReference type="InterPro" id="IPR023772">
    <property type="entry name" value="DNA-bd_HTH_TetR-type_CS"/>
</dbReference>
<dbReference type="AlphaFoldDB" id="A0A6P2D546"/>
<evidence type="ECO:0000256" key="2">
    <source>
        <dbReference type="PROSITE-ProRule" id="PRU00335"/>
    </source>
</evidence>
<evidence type="ECO:0000256" key="1">
    <source>
        <dbReference type="ARBA" id="ARBA00023125"/>
    </source>
</evidence>
<dbReference type="InterPro" id="IPR050109">
    <property type="entry name" value="HTH-type_TetR-like_transc_reg"/>
</dbReference>
<dbReference type="PROSITE" id="PS01081">
    <property type="entry name" value="HTH_TETR_1"/>
    <property type="match status" value="1"/>
</dbReference>
<evidence type="ECO:0000313" key="5">
    <source>
        <dbReference type="Proteomes" id="UP000464178"/>
    </source>
</evidence>
<organism evidence="4 5">
    <name type="scientific">Gemmata massiliana</name>
    <dbReference type="NCBI Taxonomy" id="1210884"/>
    <lineage>
        <taxon>Bacteria</taxon>
        <taxon>Pseudomonadati</taxon>
        <taxon>Planctomycetota</taxon>
        <taxon>Planctomycetia</taxon>
        <taxon>Gemmatales</taxon>
        <taxon>Gemmataceae</taxon>
        <taxon>Gemmata</taxon>
    </lineage>
</organism>
<keyword evidence="5" id="KW-1185">Reference proteome</keyword>
<reference evidence="4 5" key="1">
    <citation type="submission" date="2019-05" db="EMBL/GenBank/DDBJ databases">
        <authorList>
            <consortium name="Science for Life Laboratories"/>
        </authorList>
    </citation>
    <scope>NUCLEOTIDE SEQUENCE [LARGE SCALE GENOMIC DNA]</scope>
    <source>
        <strain evidence="4">Soil9</strain>
    </source>
</reference>
<sequence>MAAATRVIVTHGLGASTALIAQEAGISNGSLFTYFETKAELFNALYLELKTAMASAALEGLPVGAELREQVFHVWSNWMRWAASNSDKRRAVPKLAVSDDITPATRAAGHKTMGLVAELLERSRANGPMRTVPMGFVAAIMNALAEATMDFIAQDPANADKHSRVGFEAFWRVLN</sequence>
<protein>
    <recommendedName>
        <fullName evidence="3">HTH tetR-type domain-containing protein</fullName>
    </recommendedName>
</protein>
<evidence type="ECO:0000259" key="3">
    <source>
        <dbReference type="PROSITE" id="PS50977"/>
    </source>
</evidence>
<keyword evidence="1 2" id="KW-0238">DNA-binding</keyword>
<feature type="DNA-binding region" description="H-T-H motif" evidence="2">
    <location>
        <begin position="16"/>
        <end position="35"/>
    </location>
</feature>
<dbReference type="PROSITE" id="PS50977">
    <property type="entry name" value="HTH_TETR_2"/>
    <property type="match status" value="1"/>
</dbReference>
<dbReference type="Gene3D" id="1.10.357.10">
    <property type="entry name" value="Tetracycline Repressor, domain 2"/>
    <property type="match status" value="1"/>
</dbReference>
<dbReference type="InterPro" id="IPR001647">
    <property type="entry name" value="HTH_TetR"/>
</dbReference>
<dbReference type="PANTHER" id="PTHR30055">
    <property type="entry name" value="HTH-TYPE TRANSCRIPTIONAL REGULATOR RUTR"/>
    <property type="match status" value="1"/>
</dbReference>
<dbReference type="EMBL" id="LR593886">
    <property type="protein sequence ID" value="VTR96183.1"/>
    <property type="molecule type" value="Genomic_DNA"/>
</dbReference>
<dbReference type="PANTHER" id="PTHR30055:SF222">
    <property type="entry name" value="REGULATORY PROTEIN"/>
    <property type="match status" value="1"/>
</dbReference>